<dbReference type="GO" id="GO:0016301">
    <property type="term" value="F:kinase activity"/>
    <property type="evidence" value="ECO:0007669"/>
    <property type="project" value="UniProtKB-KW"/>
</dbReference>
<keyword evidence="4 7" id="KW-0418">Kinase</keyword>
<dbReference type="GO" id="GO:0005524">
    <property type="term" value="F:ATP binding"/>
    <property type="evidence" value="ECO:0007669"/>
    <property type="project" value="UniProtKB-KW"/>
</dbReference>
<dbReference type="OrthoDB" id="9792663at2"/>
<protein>
    <submittedName>
        <fullName evidence="7">5-dehydro-2-deoxygluconokinase</fullName>
    </submittedName>
</protein>
<dbReference type="RefSeq" id="WP_089016494.1">
    <property type="nucleotide sequence ID" value="NZ_LT607412.1"/>
</dbReference>
<keyword evidence="2" id="KW-0808">Transferase</keyword>
<dbReference type="Gene3D" id="3.40.1190.20">
    <property type="match status" value="1"/>
</dbReference>
<evidence type="ECO:0000313" key="7">
    <source>
        <dbReference type="EMBL" id="SCE67352.1"/>
    </source>
</evidence>
<dbReference type="PANTHER" id="PTHR43085">
    <property type="entry name" value="HEXOKINASE FAMILY MEMBER"/>
    <property type="match status" value="1"/>
</dbReference>
<reference evidence="8" key="1">
    <citation type="submission" date="2016-06" db="EMBL/GenBank/DDBJ databases">
        <authorList>
            <person name="Varghese N."/>
            <person name="Submissions Spin"/>
        </authorList>
    </citation>
    <scope>NUCLEOTIDE SEQUENCE [LARGE SCALE GENOMIC DNA]</scope>
    <source>
        <strain evidence="8">DSM 44875</strain>
    </source>
</reference>
<proteinExistence type="inferred from homology"/>
<dbReference type="InterPro" id="IPR050306">
    <property type="entry name" value="PfkB_Carbo_kinase"/>
</dbReference>
<dbReference type="AlphaFoldDB" id="A0A1C4U6S6"/>
<dbReference type="EMBL" id="LT607412">
    <property type="protein sequence ID" value="SCE67352.1"/>
    <property type="molecule type" value="Genomic_DNA"/>
</dbReference>
<evidence type="ECO:0000256" key="2">
    <source>
        <dbReference type="ARBA" id="ARBA00022679"/>
    </source>
</evidence>
<dbReference type="SUPFAM" id="SSF53613">
    <property type="entry name" value="Ribokinase-like"/>
    <property type="match status" value="1"/>
</dbReference>
<gene>
    <name evidence="7" type="ORF">GA0070607_0231</name>
</gene>
<dbReference type="PANTHER" id="PTHR43085:SF49">
    <property type="entry name" value="5-DEHYDRO-2-DEOXYGLUCONOKINASE"/>
    <property type="match status" value="1"/>
</dbReference>
<dbReference type="Proteomes" id="UP000198243">
    <property type="component" value="Chromosome I"/>
</dbReference>
<dbReference type="Pfam" id="PF00294">
    <property type="entry name" value="PfkB"/>
    <property type="match status" value="1"/>
</dbReference>
<evidence type="ECO:0000256" key="4">
    <source>
        <dbReference type="ARBA" id="ARBA00022777"/>
    </source>
</evidence>
<sequence length="348" mass="36898">MGASVIDGRPDAGPSAYDLVAVGRCGVDVYPLDHGVGLEDVTRFEKFLGGSATNVTVAASRHGRHSAIITRTGDDPFGRYVRKELRRLGVDDRFVSAVPGPPTPVTFCEVFPPDDFPLYFYRYPIAPDLLIEADELPFDAIRTARVFWATVTGLSQEPSRAAHFAAWQARGRRSHTVLDLDYRPMFWPDPAEATEQVRLALDHVTVAVGNREECAVAVGETDPHRAADALLDRGVELAVVKQGPKGVLAATATERVEVPPFPVRVMNGLGAGDAFGGALVHGLLSGWDLPRILRFANAAGAIVAGRLECSTAMPTDADVEAVLAAGTTDLGGAAVATVPAGAGKEIPQ</sequence>
<keyword evidence="8" id="KW-1185">Reference proteome</keyword>
<evidence type="ECO:0000256" key="1">
    <source>
        <dbReference type="ARBA" id="ARBA00010688"/>
    </source>
</evidence>
<organism evidence="7 8">
    <name type="scientific">Micromonospora coriariae</name>
    <dbReference type="NCBI Taxonomy" id="285665"/>
    <lineage>
        <taxon>Bacteria</taxon>
        <taxon>Bacillati</taxon>
        <taxon>Actinomycetota</taxon>
        <taxon>Actinomycetes</taxon>
        <taxon>Micromonosporales</taxon>
        <taxon>Micromonosporaceae</taxon>
        <taxon>Micromonospora</taxon>
    </lineage>
</organism>
<name>A0A1C4U6S6_9ACTN</name>
<dbReference type="NCBIfam" id="TIGR04382">
    <property type="entry name" value="myo_inos_iolC_N"/>
    <property type="match status" value="1"/>
</dbReference>
<evidence type="ECO:0000256" key="3">
    <source>
        <dbReference type="ARBA" id="ARBA00022741"/>
    </source>
</evidence>
<feature type="domain" description="Carbohydrate kinase PfkB" evidence="6">
    <location>
        <begin position="18"/>
        <end position="315"/>
    </location>
</feature>
<keyword evidence="3" id="KW-0547">Nucleotide-binding</keyword>
<dbReference type="InterPro" id="IPR029056">
    <property type="entry name" value="Ribokinase-like"/>
</dbReference>
<dbReference type="InterPro" id="IPR023314">
    <property type="entry name" value="Myo_inos_IolC-like_sf"/>
</dbReference>
<evidence type="ECO:0000259" key="6">
    <source>
        <dbReference type="Pfam" id="PF00294"/>
    </source>
</evidence>
<evidence type="ECO:0000313" key="8">
    <source>
        <dbReference type="Proteomes" id="UP000198243"/>
    </source>
</evidence>
<comment type="similarity">
    <text evidence="1">Belongs to the carbohydrate kinase PfkB family.</text>
</comment>
<accession>A0A1C4U6S6</accession>
<dbReference type="InterPro" id="IPR011611">
    <property type="entry name" value="PfkB_dom"/>
</dbReference>
<keyword evidence="5" id="KW-0067">ATP-binding</keyword>
<dbReference type="Gene3D" id="2.20.150.10">
    <property type="entry name" value="putative 5-dehydro-2- deoxygluconokinase"/>
    <property type="match status" value="1"/>
</dbReference>
<evidence type="ECO:0000256" key="5">
    <source>
        <dbReference type="ARBA" id="ARBA00022840"/>
    </source>
</evidence>
<dbReference type="InterPro" id="IPR030830">
    <property type="entry name" value="Myo_inos_IolC"/>
</dbReference>
<dbReference type="CDD" id="cd01166">
    <property type="entry name" value="KdgK"/>
    <property type="match status" value="1"/>
</dbReference>